<keyword evidence="4" id="KW-1185">Reference proteome</keyword>
<dbReference type="Proteomes" id="UP000002051">
    <property type="component" value="Unassembled WGS sequence"/>
</dbReference>
<evidence type="ECO:0000313" key="2">
    <source>
        <dbReference type="EMBL" id="KEH40210.1"/>
    </source>
</evidence>
<evidence type="ECO:0000256" key="1">
    <source>
        <dbReference type="SAM" id="MobiDB-lite"/>
    </source>
</evidence>
<sequence>MKTPQKQTNNQMLDPQEQNTVQDLNKKVTEQSIPCQTSNQNLPKKGSKDKKKTSYEQPNWNKTLDHSIEKPSQTGRKLLREKTT</sequence>
<reference evidence="2 4" key="2">
    <citation type="journal article" date="2014" name="BMC Genomics">
        <title>An improved genome release (version Mt4.0) for the model legume Medicago truncatula.</title>
        <authorList>
            <person name="Tang H."/>
            <person name="Krishnakumar V."/>
            <person name="Bidwell S."/>
            <person name="Rosen B."/>
            <person name="Chan A."/>
            <person name="Zhou S."/>
            <person name="Gentzbittel L."/>
            <person name="Childs K.L."/>
            <person name="Yandell M."/>
            <person name="Gundlach H."/>
            <person name="Mayer K.F."/>
            <person name="Schwartz D.C."/>
            <person name="Town C.D."/>
        </authorList>
    </citation>
    <scope>GENOME REANNOTATION</scope>
    <source>
        <strain evidence="2">A17</strain>
        <strain evidence="3 4">cv. Jemalong A17</strain>
    </source>
</reference>
<feature type="region of interest" description="Disordered" evidence="1">
    <location>
        <begin position="1"/>
        <end position="84"/>
    </location>
</feature>
<feature type="compositionally biased region" description="Polar residues" evidence="1">
    <location>
        <begin position="1"/>
        <end position="23"/>
    </location>
</feature>
<accession>A0A072VPZ9</accession>
<evidence type="ECO:0000313" key="3">
    <source>
        <dbReference type="EnsemblPlants" id="KEH40210"/>
    </source>
</evidence>
<proteinExistence type="predicted"/>
<dbReference type="EMBL" id="CM001217">
    <property type="protein sequence ID" value="KEH40210.1"/>
    <property type="molecule type" value="Genomic_DNA"/>
</dbReference>
<dbReference type="HOGENOM" id="CLU_2530832_0_0_1"/>
<gene>
    <name evidence="2" type="ordered locus">MTR_1g023995</name>
</gene>
<name>A0A072VPZ9_MEDTR</name>
<reference evidence="3" key="3">
    <citation type="submission" date="2015-04" db="UniProtKB">
        <authorList>
            <consortium name="EnsemblPlants"/>
        </authorList>
    </citation>
    <scope>IDENTIFICATION</scope>
    <source>
        <strain evidence="3">cv. Jemalong A17</strain>
    </source>
</reference>
<protein>
    <submittedName>
        <fullName evidence="2 3">Uncharacterized protein</fullName>
    </submittedName>
</protein>
<organism evidence="2 4">
    <name type="scientific">Medicago truncatula</name>
    <name type="common">Barrel medic</name>
    <name type="synonym">Medicago tribuloides</name>
    <dbReference type="NCBI Taxonomy" id="3880"/>
    <lineage>
        <taxon>Eukaryota</taxon>
        <taxon>Viridiplantae</taxon>
        <taxon>Streptophyta</taxon>
        <taxon>Embryophyta</taxon>
        <taxon>Tracheophyta</taxon>
        <taxon>Spermatophyta</taxon>
        <taxon>Magnoliopsida</taxon>
        <taxon>eudicotyledons</taxon>
        <taxon>Gunneridae</taxon>
        <taxon>Pentapetalae</taxon>
        <taxon>rosids</taxon>
        <taxon>fabids</taxon>
        <taxon>Fabales</taxon>
        <taxon>Fabaceae</taxon>
        <taxon>Papilionoideae</taxon>
        <taxon>50 kb inversion clade</taxon>
        <taxon>NPAAA clade</taxon>
        <taxon>Hologalegina</taxon>
        <taxon>IRL clade</taxon>
        <taxon>Trifolieae</taxon>
        <taxon>Medicago</taxon>
    </lineage>
</organism>
<evidence type="ECO:0000313" key="4">
    <source>
        <dbReference type="Proteomes" id="UP000002051"/>
    </source>
</evidence>
<dbReference type="AlphaFoldDB" id="A0A072VPZ9"/>
<feature type="compositionally biased region" description="Polar residues" evidence="1">
    <location>
        <begin position="30"/>
        <end position="42"/>
    </location>
</feature>
<dbReference type="EnsemblPlants" id="KEH40210">
    <property type="protein sequence ID" value="KEH40210"/>
    <property type="gene ID" value="MTR_1g023995"/>
</dbReference>
<reference evidence="2 4" key="1">
    <citation type="journal article" date="2011" name="Nature">
        <title>The Medicago genome provides insight into the evolution of rhizobial symbioses.</title>
        <authorList>
            <person name="Young N.D."/>
            <person name="Debelle F."/>
            <person name="Oldroyd G.E."/>
            <person name="Geurts R."/>
            <person name="Cannon S.B."/>
            <person name="Udvardi M.K."/>
            <person name="Benedito V.A."/>
            <person name="Mayer K.F."/>
            <person name="Gouzy J."/>
            <person name="Schoof H."/>
            <person name="Van de Peer Y."/>
            <person name="Proost S."/>
            <person name="Cook D.R."/>
            <person name="Meyers B.C."/>
            <person name="Spannagl M."/>
            <person name="Cheung F."/>
            <person name="De Mita S."/>
            <person name="Krishnakumar V."/>
            <person name="Gundlach H."/>
            <person name="Zhou S."/>
            <person name="Mudge J."/>
            <person name="Bharti A.K."/>
            <person name="Murray J.D."/>
            <person name="Naoumkina M.A."/>
            <person name="Rosen B."/>
            <person name="Silverstein K.A."/>
            <person name="Tang H."/>
            <person name="Rombauts S."/>
            <person name="Zhao P.X."/>
            <person name="Zhou P."/>
            <person name="Barbe V."/>
            <person name="Bardou P."/>
            <person name="Bechner M."/>
            <person name="Bellec A."/>
            <person name="Berger A."/>
            <person name="Berges H."/>
            <person name="Bidwell S."/>
            <person name="Bisseling T."/>
            <person name="Choisne N."/>
            <person name="Couloux A."/>
            <person name="Denny R."/>
            <person name="Deshpande S."/>
            <person name="Dai X."/>
            <person name="Doyle J.J."/>
            <person name="Dudez A.M."/>
            <person name="Farmer A.D."/>
            <person name="Fouteau S."/>
            <person name="Franken C."/>
            <person name="Gibelin C."/>
            <person name="Gish J."/>
            <person name="Goldstein S."/>
            <person name="Gonzalez A.J."/>
            <person name="Green P.J."/>
            <person name="Hallab A."/>
            <person name="Hartog M."/>
            <person name="Hua A."/>
            <person name="Humphray S.J."/>
            <person name="Jeong D.H."/>
            <person name="Jing Y."/>
            <person name="Jocker A."/>
            <person name="Kenton S.M."/>
            <person name="Kim D.J."/>
            <person name="Klee K."/>
            <person name="Lai H."/>
            <person name="Lang C."/>
            <person name="Lin S."/>
            <person name="Macmil S.L."/>
            <person name="Magdelenat G."/>
            <person name="Matthews L."/>
            <person name="McCorrison J."/>
            <person name="Monaghan E.L."/>
            <person name="Mun J.H."/>
            <person name="Najar F.Z."/>
            <person name="Nicholson C."/>
            <person name="Noirot C."/>
            <person name="O'Bleness M."/>
            <person name="Paule C.R."/>
            <person name="Poulain J."/>
            <person name="Prion F."/>
            <person name="Qin B."/>
            <person name="Qu C."/>
            <person name="Retzel E.F."/>
            <person name="Riddle C."/>
            <person name="Sallet E."/>
            <person name="Samain S."/>
            <person name="Samson N."/>
            <person name="Sanders I."/>
            <person name="Saurat O."/>
            <person name="Scarpelli C."/>
            <person name="Schiex T."/>
            <person name="Segurens B."/>
            <person name="Severin A.J."/>
            <person name="Sherrier D.J."/>
            <person name="Shi R."/>
            <person name="Sims S."/>
            <person name="Singer S.R."/>
            <person name="Sinharoy S."/>
            <person name="Sterck L."/>
            <person name="Viollet A."/>
            <person name="Wang B.B."/>
            <person name="Wang K."/>
            <person name="Wang M."/>
            <person name="Wang X."/>
            <person name="Warfsmann J."/>
            <person name="Weissenbach J."/>
            <person name="White D.D."/>
            <person name="White J.D."/>
            <person name="Wiley G.B."/>
            <person name="Wincker P."/>
            <person name="Xing Y."/>
            <person name="Yang L."/>
            <person name="Yao Z."/>
            <person name="Ying F."/>
            <person name="Zhai J."/>
            <person name="Zhou L."/>
            <person name="Zuber A."/>
            <person name="Denarie J."/>
            <person name="Dixon R.A."/>
            <person name="May G.D."/>
            <person name="Schwartz D.C."/>
            <person name="Rogers J."/>
            <person name="Quetier F."/>
            <person name="Town C.D."/>
            <person name="Roe B.A."/>
        </authorList>
    </citation>
    <scope>NUCLEOTIDE SEQUENCE [LARGE SCALE GENOMIC DNA]</scope>
    <source>
        <strain evidence="2">A17</strain>
        <strain evidence="3 4">cv. Jemalong A17</strain>
    </source>
</reference>